<accession>A0A453MJJ5</accession>
<proteinExistence type="predicted"/>
<dbReference type="Gramene" id="AET5Gv21210300.4">
    <property type="protein sequence ID" value="AET5Gv21210300.4"/>
    <property type="gene ID" value="AET5Gv21210300"/>
</dbReference>
<protein>
    <recommendedName>
        <fullName evidence="3">Neprosin activation peptide domain-containing protein</fullName>
    </recommendedName>
</protein>
<feature type="region of interest" description="Disordered" evidence="1">
    <location>
        <begin position="116"/>
        <end position="135"/>
    </location>
</feature>
<name>A0A453MJJ5_AEGTS</name>
<reference evidence="4" key="3">
    <citation type="journal article" date="2017" name="Nature">
        <title>Genome sequence of the progenitor of the wheat D genome Aegilops tauschii.</title>
        <authorList>
            <person name="Luo M.C."/>
            <person name="Gu Y.Q."/>
            <person name="Puiu D."/>
            <person name="Wang H."/>
            <person name="Twardziok S.O."/>
            <person name="Deal K.R."/>
            <person name="Huo N."/>
            <person name="Zhu T."/>
            <person name="Wang L."/>
            <person name="Wang Y."/>
            <person name="McGuire P.E."/>
            <person name="Liu S."/>
            <person name="Long H."/>
            <person name="Ramasamy R.K."/>
            <person name="Rodriguez J.C."/>
            <person name="Van S.L."/>
            <person name="Yuan L."/>
            <person name="Wang Z."/>
            <person name="Xia Z."/>
            <person name="Xiao L."/>
            <person name="Anderson O.D."/>
            <person name="Ouyang S."/>
            <person name="Liang Y."/>
            <person name="Zimin A.V."/>
            <person name="Pertea G."/>
            <person name="Qi P."/>
            <person name="Bennetzen J.L."/>
            <person name="Dai X."/>
            <person name="Dawson M.W."/>
            <person name="Muller H.G."/>
            <person name="Kugler K."/>
            <person name="Rivarola-Duarte L."/>
            <person name="Spannagl M."/>
            <person name="Mayer K.F.X."/>
            <person name="Lu F.H."/>
            <person name="Bevan M.W."/>
            <person name="Leroy P."/>
            <person name="Li P."/>
            <person name="You F.M."/>
            <person name="Sun Q."/>
            <person name="Liu Z."/>
            <person name="Lyons E."/>
            <person name="Wicker T."/>
            <person name="Salzberg S.L."/>
            <person name="Devos K.M."/>
            <person name="Dvorak J."/>
        </authorList>
    </citation>
    <scope>NUCLEOTIDE SEQUENCE [LARGE SCALE GENOMIC DNA]</scope>
    <source>
        <strain evidence="4">cv. AL8/78</strain>
    </source>
</reference>
<reference evidence="4" key="5">
    <citation type="journal article" date="2021" name="G3 (Bethesda)">
        <title>Aegilops tauschii genome assembly Aet v5.0 features greater sequence contiguity and improved annotation.</title>
        <authorList>
            <person name="Wang L."/>
            <person name="Zhu T."/>
            <person name="Rodriguez J.C."/>
            <person name="Deal K.R."/>
            <person name="Dubcovsky J."/>
            <person name="McGuire P.E."/>
            <person name="Lux T."/>
            <person name="Spannagl M."/>
            <person name="Mayer K.F.X."/>
            <person name="Baldrich P."/>
            <person name="Meyers B.C."/>
            <person name="Huo N."/>
            <person name="Gu Y.Q."/>
            <person name="Zhou H."/>
            <person name="Devos K.M."/>
            <person name="Bennetzen J.L."/>
            <person name="Unver T."/>
            <person name="Budak H."/>
            <person name="Gulick P.J."/>
            <person name="Galiba G."/>
            <person name="Kalapos B."/>
            <person name="Nelson D.R."/>
            <person name="Li P."/>
            <person name="You F.M."/>
            <person name="Luo M.C."/>
            <person name="Dvorak J."/>
        </authorList>
    </citation>
    <scope>NUCLEOTIDE SEQUENCE [LARGE SCALE GENOMIC DNA]</scope>
    <source>
        <strain evidence="4">cv. AL8/78</strain>
    </source>
</reference>
<reference evidence="5" key="2">
    <citation type="journal article" date="2017" name="Nat. Plants">
        <title>The Aegilops tauschii genome reveals multiple impacts of transposons.</title>
        <authorList>
            <person name="Zhao G."/>
            <person name="Zou C."/>
            <person name="Li K."/>
            <person name="Wang K."/>
            <person name="Li T."/>
            <person name="Gao L."/>
            <person name="Zhang X."/>
            <person name="Wang H."/>
            <person name="Yang Z."/>
            <person name="Liu X."/>
            <person name="Jiang W."/>
            <person name="Mao L."/>
            <person name="Kong X."/>
            <person name="Jiao Y."/>
            <person name="Jia J."/>
        </authorList>
    </citation>
    <scope>NUCLEOTIDE SEQUENCE [LARGE SCALE GENOMIC DNA]</scope>
    <source>
        <strain evidence="5">cv. AL8/78</strain>
    </source>
</reference>
<feature type="signal peptide" evidence="2">
    <location>
        <begin position="1"/>
        <end position="26"/>
    </location>
</feature>
<evidence type="ECO:0000256" key="1">
    <source>
        <dbReference type="SAM" id="MobiDB-lite"/>
    </source>
</evidence>
<dbReference type="Proteomes" id="UP000015105">
    <property type="component" value="Chromosome 5D"/>
</dbReference>
<dbReference type="EnsemblPlants" id="AET5Gv21210300.4">
    <property type="protein sequence ID" value="AET5Gv21210300.4"/>
    <property type="gene ID" value="AET5Gv21210300"/>
</dbReference>
<sequence length="218" mass="24297">MAATRACLVALVVALTFLFMEGRVTAEPTSAGSLVQRRREMGSLLRRLNKPPIASIQMRPSYNPRGMHHDSNITTHAITQIWHQNGMCPENTIPIRRTKEEDLLRASSIRRFGKKMPRSIPHLNPTNDTDTPNILRGHQVPTMATASIPLKRDGRFIQIYIAIAIQDYSSTGLVMHINQQDVTTYCAQASSKQAIRSQLAAVSPQCPPMVAHNMTSIF</sequence>
<dbReference type="Pfam" id="PF14365">
    <property type="entry name" value="Neprosin_AP"/>
    <property type="match status" value="1"/>
</dbReference>
<dbReference type="InterPro" id="IPR025521">
    <property type="entry name" value="Neprosin_propep"/>
</dbReference>
<evidence type="ECO:0000259" key="3">
    <source>
        <dbReference type="Pfam" id="PF14365"/>
    </source>
</evidence>
<reference evidence="5" key="1">
    <citation type="journal article" date="2014" name="Science">
        <title>Ancient hybridizations among the ancestral genomes of bread wheat.</title>
        <authorList>
            <consortium name="International Wheat Genome Sequencing Consortium,"/>
            <person name="Marcussen T."/>
            <person name="Sandve S.R."/>
            <person name="Heier L."/>
            <person name="Spannagl M."/>
            <person name="Pfeifer M."/>
            <person name="Jakobsen K.S."/>
            <person name="Wulff B.B."/>
            <person name="Steuernagel B."/>
            <person name="Mayer K.F."/>
            <person name="Olsen O.A."/>
        </authorList>
    </citation>
    <scope>NUCLEOTIDE SEQUENCE [LARGE SCALE GENOMIC DNA]</scope>
    <source>
        <strain evidence="5">cv. AL8/78</strain>
    </source>
</reference>
<keyword evidence="5" id="KW-1185">Reference proteome</keyword>
<dbReference type="AlphaFoldDB" id="A0A453MJJ5"/>
<evidence type="ECO:0000313" key="4">
    <source>
        <dbReference type="EnsemblPlants" id="AET5Gv21210300.4"/>
    </source>
</evidence>
<evidence type="ECO:0000256" key="2">
    <source>
        <dbReference type="SAM" id="SignalP"/>
    </source>
</evidence>
<evidence type="ECO:0000313" key="5">
    <source>
        <dbReference type="Proteomes" id="UP000015105"/>
    </source>
</evidence>
<feature type="chain" id="PRO_5019263974" description="Neprosin activation peptide domain-containing protein" evidence="2">
    <location>
        <begin position="27"/>
        <end position="218"/>
    </location>
</feature>
<feature type="domain" description="Neprosin activation peptide" evidence="3">
    <location>
        <begin position="55"/>
        <end position="127"/>
    </location>
</feature>
<organism evidence="4 5">
    <name type="scientific">Aegilops tauschii subsp. strangulata</name>
    <name type="common">Goatgrass</name>
    <dbReference type="NCBI Taxonomy" id="200361"/>
    <lineage>
        <taxon>Eukaryota</taxon>
        <taxon>Viridiplantae</taxon>
        <taxon>Streptophyta</taxon>
        <taxon>Embryophyta</taxon>
        <taxon>Tracheophyta</taxon>
        <taxon>Spermatophyta</taxon>
        <taxon>Magnoliopsida</taxon>
        <taxon>Liliopsida</taxon>
        <taxon>Poales</taxon>
        <taxon>Poaceae</taxon>
        <taxon>BOP clade</taxon>
        <taxon>Pooideae</taxon>
        <taxon>Triticodae</taxon>
        <taxon>Triticeae</taxon>
        <taxon>Triticinae</taxon>
        <taxon>Aegilops</taxon>
    </lineage>
</organism>
<reference evidence="4" key="4">
    <citation type="submission" date="2019-03" db="UniProtKB">
        <authorList>
            <consortium name="EnsemblPlants"/>
        </authorList>
    </citation>
    <scope>IDENTIFICATION</scope>
</reference>
<keyword evidence="2" id="KW-0732">Signal</keyword>